<comment type="catalytic activity">
    <reaction evidence="1 5">
        <text>uridine(55) in tRNA = pseudouridine(55) in tRNA</text>
        <dbReference type="Rhea" id="RHEA:42532"/>
        <dbReference type="Rhea" id="RHEA-COMP:10101"/>
        <dbReference type="Rhea" id="RHEA-COMP:10102"/>
        <dbReference type="ChEBI" id="CHEBI:65314"/>
        <dbReference type="ChEBI" id="CHEBI:65315"/>
        <dbReference type="EC" id="5.4.99.25"/>
    </reaction>
</comment>
<dbReference type="GO" id="GO:0160148">
    <property type="term" value="F:tRNA pseudouridine(55) synthase activity"/>
    <property type="evidence" value="ECO:0007669"/>
    <property type="project" value="UniProtKB-EC"/>
</dbReference>
<dbReference type="EMBL" id="JAGGKC010000006">
    <property type="protein sequence ID" value="MBP1918510.1"/>
    <property type="molecule type" value="Genomic_DNA"/>
</dbReference>
<dbReference type="EC" id="5.4.99.25" evidence="5"/>
<name>A0ABS4G1U0_9CLOT</name>
<dbReference type="PANTHER" id="PTHR13767:SF2">
    <property type="entry name" value="PSEUDOURIDYLATE SYNTHASE TRUB1"/>
    <property type="match status" value="1"/>
</dbReference>
<comment type="function">
    <text evidence="5">Responsible for synthesis of pseudouridine from uracil-55 in the psi GC loop of transfer RNAs.</text>
</comment>
<keyword evidence="9" id="KW-1185">Reference proteome</keyword>
<gene>
    <name evidence="5" type="primary">truB</name>
    <name evidence="8" type="ORF">J2Z34_000986</name>
</gene>
<keyword evidence="3 5" id="KW-0819">tRNA processing</keyword>
<feature type="active site" description="Nucleophile" evidence="5">
    <location>
        <position position="38"/>
    </location>
</feature>
<dbReference type="Gene3D" id="3.30.2350.10">
    <property type="entry name" value="Pseudouridine synthase"/>
    <property type="match status" value="1"/>
</dbReference>
<reference evidence="8 9" key="1">
    <citation type="submission" date="2021-03" db="EMBL/GenBank/DDBJ databases">
        <title>Genomic Encyclopedia of Type Strains, Phase IV (KMG-IV): sequencing the most valuable type-strain genomes for metagenomic binning, comparative biology and taxonomic classification.</title>
        <authorList>
            <person name="Goeker M."/>
        </authorList>
    </citation>
    <scope>NUCLEOTIDE SEQUENCE [LARGE SCALE GENOMIC DNA]</scope>
    <source>
        <strain evidence="8 9">DSM 6139</strain>
    </source>
</reference>
<proteinExistence type="inferred from homology"/>
<dbReference type="Pfam" id="PF01509">
    <property type="entry name" value="TruB_N"/>
    <property type="match status" value="1"/>
</dbReference>
<evidence type="ECO:0000259" key="7">
    <source>
        <dbReference type="Pfam" id="PF16198"/>
    </source>
</evidence>
<sequence>MDGVINIFKQRGETSFKCVSRVRKALNVKKAGHTGTLDPEAEGVLPVCVGRATKLVDYIMGKEKTYVAGFELGLVSDTLDAFGEVRSTNAVIPPEEEVRKAFADHIGNTLQTPPMYSALKKDGVRLYELARSGIEIEREAREIEITSIELLAFDGRIGSVRVDCGKGTYIRSLIDDVGRELSCGAVMTSLMRERTGPFTLKNAVTVEGLAVEPEKHLIPMEEVLSEYGSMTIPEGFRKLLINGVKIKDTRVTGIAKPGTYRVYSEEGSFLGLGERVEDFLYLKLNLV</sequence>
<dbReference type="SUPFAM" id="SSF55120">
    <property type="entry name" value="Pseudouridine synthase"/>
    <property type="match status" value="1"/>
</dbReference>
<evidence type="ECO:0000313" key="9">
    <source>
        <dbReference type="Proteomes" id="UP001519271"/>
    </source>
</evidence>
<dbReference type="RefSeq" id="WP_209458744.1">
    <property type="nucleotide sequence ID" value="NZ_JAGGKC010000006.1"/>
</dbReference>
<dbReference type="InterPro" id="IPR002501">
    <property type="entry name" value="PsdUridine_synth_N"/>
</dbReference>
<organism evidence="8 9">
    <name type="scientific">Youngiibacter multivorans</name>
    <dbReference type="NCBI Taxonomy" id="937251"/>
    <lineage>
        <taxon>Bacteria</taxon>
        <taxon>Bacillati</taxon>
        <taxon>Bacillota</taxon>
        <taxon>Clostridia</taxon>
        <taxon>Eubacteriales</taxon>
        <taxon>Clostridiaceae</taxon>
        <taxon>Youngiibacter</taxon>
    </lineage>
</organism>
<protein>
    <recommendedName>
        <fullName evidence="5">tRNA pseudouridine synthase B</fullName>
        <ecNumber evidence="5">5.4.99.25</ecNumber>
    </recommendedName>
    <alternativeName>
        <fullName evidence="5">tRNA pseudouridine(55) synthase</fullName>
        <shortName evidence="5">Psi55 synthase</shortName>
    </alternativeName>
    <alternativeName>
        <fullName evidence="5">tRNA pseudouridylate synthase</fullName>
    </alternativeName>
    <alternativeName>
        <fullName evidence="5">tRNA-uridine isomerase</fullName>
    </alternativeName>
</protein>
<dbReference type="CDD" id="cd02573">
    <property type="entry name" value="PseudoU_synth_EcTruB"/>
    <property type="match status" value="1"/>
</dbReference>
<feature type="domain" description="Pseudouridine synthase II N-terminal" evidence="6">
    <location>
        <begin position="23"/>
        <end position="170"/>
    </location>
</feature>
<dbReference type="InterPro" id="IPR014780">
    <property type="entry name" value="tRNA_psdUridine_synth_TruB"/>
</dbReference>
<dbReference type="PANTHER" id="PTHR13767">
    <property type="entry name" value="TRNA-PSEUDOURIDINE SYNTHASE"/>
    <property type="match status" value="1"/>
</dbReference>
<dbReference type="Proteomes" id="UP001519271">
    <property type="component" value="Unassembled WGS sequence"/>
</dbReference>
<accession>A0ABS4G1U0</accession>
<evidence type="ECO:0000256" key="2">
    <source>
        <dbReference type="ARBA" id="ARBA00005642"/>
    </source>
</evidence>
<keyword evidence="4 5" id="KW-0413">Isomerase</keyword>
<feature type="domain" description="tRNA pseudouridylate synthase B C-terminal" evidence="7">
    <location>
        <begin position="171"/>
        <end position="224"/>
    </location>
</feature>
<dbReference type="InterPro" id="IPR032819">
    <property type="entry name" value="TruB_C"/>
</dbReference>
<evidence type="ECO:0000256" key="4">
    <source>
        <dbReference type="ARBA" id="ARBA00023235"/>
    </source>
</evidence>
<evidence type="ECO:0000259" key="6">
    <source>
        <dbReference type="Pfam" id="PF01509"/>
    </source>
</evidence>
<dbReference type="HAMAP" id="MF_01080">
    <property type="entry name" value="TruB_bact"/>
    <property type="match status" value="1"/>
</dbReference>
<evidence type="ECO:0000256" key="3">
    <source>
        <dbReference type="ARBA" id="ARBA00022694"/>
    </source>
</evidence>
<evidence type="ECO:0000313" key="8">
    <source>
        <dbReference type="EMBL" id="MBP1918510.1"/>
    </source>
</evidence>
<comment type="similarity">
    <text evidence="2 5">Belongs to the pseudouridine synthase TruB family. Type 1 subfamily.</text>
</comment>
<evidence type="ECO:0000256" key="5">
    <source>
        <dbReference type="HAMAP-Rule" id="MF_01080"/>
    </source>
</evidence>
<dbReference type="Pfam" id="PF16198">
    <property type="entry name" value="TruB_C_2"/>
    <property type="match status" value="1"/>
</dbReference>
<comment type="caution">
    <text evidence="8">The sequence shown here is derived from an EMBL/GenBank/DDBJ whole genome shotgun (WGS) entry which is preliminary data.</text>
</comment>
<dbReference type="InterPro" id="IPR020103">
    <property type="entry name" value="PsdUridine_synth_cat_dom_sf"/>
</dbReference>
<dbReference type="NCBIfam" id="TIGR00431">
    <property type="entry name" value="TruB"/>
    <property type="match status" value="1"/>
</dbReference>
<evidence type="ECO:0000256" key="1">
    <source>
        <dbReference type="ARBA" id="ARBA00000385"/>
    </source>
</evidence>